<keyword evidence="6 9" id="KW-1133">Transmembrane helix</keyword>
<organism evidence="11 12">
    <name type="scientific">Rossellomorea marisflavi</name>
    <dbReference type="NCBI Taxonomy" id="189381"/>
    <lineage>
        <taxon>Bacteria</taxon>
        <taxon>Bacillati</taxon>
        <taxon>Bacillota</taxon>
        <taxon>Bacilli</taxon>
        <taxon>Bacillales</taxon>
        <taxon>Bacillaceae</taxon>
        <taxon>Rossellomorea</taxon>
    </lineage>
</organism>
<accession>A0A0M0GN86</accession>
<comment type="similarity">
    <text evidence="2 8">Belongs to the GSP F family.</text>
</comment>
<dbReference type="InterPro" id="IPR001992">
    <property type="entry name" value="T2SS_GspF/T4SS_PilC_CS"/>
</dbReference>
<dbReference type="InterPro" id="IPR018076">
    <property type="entry name" value="T2SS_GspF_dom"/>
</dbReference>
<dbReference type="STRING" id="189381.GCA_900166615_03827"/>
<dbReference type="RefSeq" id="WP_053426593.1">
    <property type="nucleotide sequence ID" value="NZ_JAMQJB010000002.1"/>
</dbReference>
<feature type="transmembrane region" description="Helical" evidence="9">
    <location>
        <begin position="324"/>
        <end position="345"/>
    </location>
</feature>
<dbReference type="PANTHER" id="PTHR30012:SF0">
    <property type="entry name" value="TYPE II SECRETION SYSTEM PROTEIN F-RELATED"/>
    <property type="match status" value="1"/>
</dbReference>
<dbReference type="PATRIC" id="fig|189381.12.peg.564"/>
<dbReference type="PANTHER" id="PTHR30012">
    <property type="entry name" value="GENERAL SECRETION PATHWAY PROTEIN"/>
    <property type="match status" value="1"/>
</dbReference>
<keyword evidence="3 8" id="KW-0813">Transport</keyword>
<keyword evidence="7 9" id="KW-0472">Membrane</keyword>
<comment type="subcellular location">
    <subcellularLocation>
        <location evidence="1 8">Cell membrane</location>
        <topology evidence="1 8">Multi-pass membrane protein</topology>
    </subcellularLocation>
</comment>
<sequence length="351" mass="39632">MFRNLSIGNGYMKKRDEQGKFLKRMGSLLEKGYTFSEAVDFLLIPDHPAATVLKTRILHALQEGVQVSKVITKELSLPTHVSAQIYFAEFHGQMGATLMGAGDYLLQKQKNQERLKRVIQYPLMLIIIAGMMMVLLRNVLFPKFETLYSSMGYEPSTGVQLLLSFVKAVPLLLAGILAVLLSAGVILFFFRHRISPVTISIHTSRIPFLSRFFKLAHTHFFARELGFLLSNGVSITESLRIIEQQTFRPTLQYVSGELIQGLKSGMSLHECAGAIPFFQSEVAYIIHHGQSNGRLPEELQLYGDMCFVELEERSGALLKYIQPVIFSFVGLFIMAIYFSIMMPLFQMMQGV</sequence>
<dbReference type="PROSITE" id="PS00874">
    <property type="entry name" value="T2SP_F"/>
    <property type="match status" value="1"/>
</dbReference>
<feature type="domain" description="Type II secretion system protein GspF" evidence="10">
    <location>
        <begin position="221"/>
        <end position="343"/>
    </location>
</feature>
<gene>
    <name evidence="11" type="ORF">AF331_02380</name>
</gene>
<evidence type="ECO:0000256" key="7">
    <source>
        <dbReference type="ARBA" id="ARBA00023136"/>
    </source>
</evidence>
<evidence type="ECO:0000256" key="8">
    <source>
        <dbReference type="RuleBase" id="RU003923"/>
    </source>
</evidence>
<keyword evidence="4" id="KW-1003">Cell membrane</keyword>
<evidence type="ECO:0000256" key="4">
    <source>
        <dbReference type="ARBA" id="ARBA00022475"/>
    </source>
</evidence>
<reference evidence="12" key="1">
    <citation type="submission" date="2015-07" db="EMBL/GenBank/DDBJ databases">
        <title>Fjat-14235 jcm11544.</title>
        <authorList>
            <person name="Liu B."/>
            <person name="Wang J."/>
            <person name="Zhu Y."/>
            <person name="Liu G."/>
            <person name="Chen Q."/>
            <person name="Chen Z."/>
            <person name="Lan J."/>
            <person name="Che J."/>
            <person name="Ge C."/>
            <person name="Shi H."/>
            <person name="Pan Z."/>
            <person name="Liu X."/>
        </authorList>
    </citation>
    <scope>NUCLEOTIDE SEQUENCE [LARGE SCALE GENOMIC DNA]</scope>
    <source>
        <strain evidence="12">JCM 11544</strain>
    </source>
</reference>
<name>A0A0M0GN86_9BACI</name>
<feature type="transmembrane region" description="Helical" evidence="9">
    <location>
        <begin position="161"/>
        <end position="190"/>
    </location>
</feature>
<evidence type="ECO:0000256" key="3">
    <source>
        <dbReference type="ARBA" id="ARBA00022448"/>
    </source>
</evidence>
<evidence type="ECO:0000313" key="11">
    <source>
        <dbReference type="EMBL" id="KON91390.1"/>
    </source>
</evidence>
<evidence type="ECO:0000313" key="12">
    <source>
        <dbReference type="Proteomes" id="UP000037405"/>
    </source>
</evidence>
<dbReference type="GO" id="GO:0005886">
    <property type="term" value="C:plasma membrane"/>
    <property type="evidence" value="ECO:0007669"/>
    <property type="project" value="UniProtKB-SubCell"/>
</dbReference>
<feature type="transmembrane region" description="Helical" evidence="9">
    <location>
        <begin position="118"/>
        <end position="141"/>
    </location>
</feature>
<keyword evidence="5 8" id="KW-0812">Transmembrane</keyword>
<dbReference type="OrthoDB" id="1638902at2"/>
<dbReference type="PRINTS" id="PR00812">
    <property type="entry name" value="BCTERIALGSPF"/>
</dbReference>
<evidence type="ECO:0000259" key="10">
    <source>
        <dbReference type="Pfam" id="PF00482"/>
    </source>
</evidence>
<dbReference type="InterPro" id="IPR047692">
    <property type="entry name" value="T4P_ComGB"/>
</dbReference>
<evidence type="ECO:0000256" key="9">
    <source>
        <dbReference type="SAM" id="Phobius"/>
    </source>
</evidence>
<proteinExistence type="inferred from homology"/>
<dbReference type="EMBL" id="LGUE01000001">
    <property type="protein sequence ID" value="KON91390.1"/>
    <property type="molecule type" value="Genomic_DNA"/>
</dbReference>
<dbReference type="InterPro" id="IPR003004">
    <property type="entry name" value="GspF/PilC"/>
</dbReference>
<evidence type="ECO:0000256" key="5">
    <source>
        <dbReference type="ARBA" id="ARBA00022692"/>
    </source>
</evidence>
<dbReference type="GO" id="GO:0009306">
    <property type="term" value="P:protein secretion"/>
    <property type="evidence" value="ECO:0007669"/>
    <property type="project" value="InterPro"/>
</dbReference>
<evidence type="ECO:0000256" key="2">
    <source>
        <dbReference type="ARBA" id="ARBA00005745"/>
    </source>
</evidence>
<feature type="domain" description="Type II secretion system protein GspF" evidence="10">
    <location>
        <begin position="21"/>
        <end position="142"/>
    </location>
</feature>
<evidence type="ECO:0000256" key="1">
    <source>
        <dbReference type="ARBA" id="ARBA00004651"/>
    </source>
</evidence>
<dbReference type="Pfam" id="PF00482">
    <property type="entry name" value="T2SSF"/>
    <property type="match status" value="2"/>
</dbReference>
<keyword evidence="12" id="KW-1185">Reference proteome</keyword>
<evidence type="ECO:0000256" key="6">
    <source>
        <dbReference type="ARBA" id="ARBA00022989"/>
    </source>
</evidence>
<dbReference type="AlphaFoldDB" id="A0A0M0GN86"/>
<dbReference type="Gene3D" id="1.20.81.30">
    <property type="entry name" value="Type II secretion system (T2SS), domain F"/>
    <property type="match status" value="2"/>
</dbReference>
<protein>
    <recommendedName>
        <fullName evidence="10">Type II secretion system protein GspF domain-containing protein</fullName>
    </recommendedName>
</protein>
<dbReference type="NCBIfam" id="NF041012">
    <property type="entry name" value="T4P_ComGB"/>
    <property type="match status" value="1"/>
</dbReference>
<dbReference type="InterPro" id="IPR042094">
    <property type="entry name" value="T2SS_GspF_sf"/>
</dbReference>
<dbReference type="Proteomes" id="UP000037405">
    <property type="component" value="Unassembled WGS sequence"/>
</dbReference>
<comment type="caution">
    <text evidence="11">The sequence shown here is derived from an EMBL/GenBank/DDBJ whole genome shotgun (WGS) entry which is preliminary data.</text>
</comment>